<dbReference type="AlphaFoldDB" id="A0A0L0SGA9"/>
<feature type="compositionally biased region" description="Low complexity" evidence="1">
    <location>
        <begin position="210"/>
        <end position="236"/>
    </location>
</feature>
<feature type="compositionally biased region" description="Low complexity" evidence="1">
    <location>
        <begin position="243"/>
        <end position="252"/>
    </location>
</feature>
<dbReference type="EMBL" id="GG745338">
    <property type="protein sequence ID" value="KNE61543.1"/>
    <property type="molecule type" value="Genomic_DNA"/>
</dbReference>
<sequence>MSDSDGDAPDAFELRLQFHDQLRRLTASQESLSRAARFAVKWRAHHDVLYAVLADALADPLASPNHRLNLFHLCDHLWMASLRANKFQGYPHRLARDLPVLVGCVCRWPKPTMAKVVADLAGDVDPALLDHIPDDHAAEGDQGQMLVGLANVPSVRKILHAWRRKHVLSAAAFHAIDAQLAAQLAARSALVAQAGVAPDAADPSATLADPLGGSSAASSTLSLPSAAATGPGVTPSAAPPTAPSGTSAAPVARDAVSRSEIFRRMEEDRERNKRAREESWLRAPDEPLSIQFDDAWASTTPWGPEDVAELANVTQVWWDLCEPVLAAKADPPPPPPPQPVPLPPQRWGTSPATPAVPSPRYPSSAGYDSSVGPSTGWTTPSAAVGYDTGRRY</sequence>
<accession>A0A0L0SGA9</accession>
<proteinExistence type="predicted"/>
<evidence type="ECO:0000313" key="4">
    <source>
        <dbReference type="Proteomes" id="UP000054350"/>
    </source>
</evidence>
<evidence type="ECO:0000259" key="2">
    <source>
        <dbReference type="PROSITE" id="PS51391"/>
    </source>
</evidence>
<dbReference type="InterPro" id="IPR024637">
    <property type="entry name" value="Ctk3_C"/>
</dbReference>
<reference evidence="3 4" key="1">
    <citation type="submission" date="2009-11" db="EMBL/GenBank/DDBJ databases">
        <title>Annotation of Allomyces macrogynus ATCC 38327.</title>
        <authorList>
            <consortium name="The Broad Institute Genome Sequencing Platform"/>
            <person name="Russ C."/>
            <person name="Cuomo C."/>
            <person name="Burger G."/>
            <person name="Gray M.W."/>
            <person name="Holland P.W.H."/>
            <person name="King N."/>
            <person name="Lang F.B.F."/>
            <person name="Roger A.J."/>
            <person name="Ruiz-Trillo I."/>
            <person name="Young S.K."/>
            <person name="Zeng Q."/>
            <person name="Gargeya S."/>
            <person name="Fitzgerald M."/>
            <person name="Haas B."/>
            <person name="Abouelleil A."/>
            <person name="Alvarado L."/>
            <person name="Arachchi H.M."/>
            <person name="Berlin A."/>
            <person name="Chapman S.B."/>
            <person name="Gearin G."/>
            <person name="Goldberg J."/>
            <person name="Griggs A."/>
            <person name="Gujja S."/>
            <person name="Hansen M."/>
            <person name="Heiman D."/>
            <person name="Howarth C."/>
            <person name="Larimer J."/>
            <person name="Lui A."/>
            <person name="MacDonald P.J.P."/>
            <person name="McCowen C."/>
            <person name="Montmayeur A."/>
            <person name="Murphy C."/>
            <person name="Neiman D."/>
            <person name="Pearson M."/>
            <person name="Priest M."/>
            <person name="Roberts A."/>
            <person name="Saif S."/>
            <person name="Shea T."/>
            <person name="Sisk P."/>
            <person name="Stolte C."/>
            <person name="Sykes S."/>
            <person name="Wortman J."/>
            <person name="Nusbaum C."/>
            <person name="Birren B."/>
        </authorList>
    </citation>
    <scope>NUCLEOTIDE SEQUENCE [LARGE SCALE GENOMIC DNA]</scope>
    <source>
        <strain evidence="3 4">ATCC 38327</strain>
    </source>
</reference>
<dbReference type="GO" id="GO:0032786">
    <property type="term" value="P:positive regulation of DNA-templated transcription, elongation"/>
    <property type="evidence" value="ECO:0007669"/>
    <property type="project" value="InterPro"/>
</dbReference>
<feature type="compositionally biased region" description="Pro residues" evidence="1">
    <location>
        <begin position="330"/>
        <end position="344"/>
    </location>
</feature>
<dbReference type="GO" id="GO:0070692">
    <property type="term" value="C:CTDK-1 complex"/>
    <property type="evidence" value="ECO:0007669"/>
    <property type="project" value="InterPro"/>
</dbReference>
<dbReference type="InterPro" id="IPR042326">
    <property type="entry name" value="Ctk3"/>
</dbReference>
<dbReference type="VEuPathDB" id="FungiDB:AMAG_06362"/>
<dbReference type="PANTHER" id="PTHR28291:SF1">
    <property type="entry name" value="CTD KINASE SUBUNIT GAMMA"/>
    <property type="match status" value="1"/>
</dbReference>
<dbReference type="Pfam" id="PF12243">
    <property type="entry name" value="CTK3"/>
    <property type="match status" value="1"/>
</dbReference>
<reference evidence="3 4" key="2">
    <citation type="submission" date="2009-11" db="EMBL/GenBank/DDBJ databases">
        <title>The Genome Sequence of Allomyces macrogynus strain ATCC 38327.</title>
        <authorList>
            <consortium name="The Broad Institute Genome Sequencing Platform"/>
            <person name="Russ C."/>
            <person name="Cuomo C."/>
            <person name="Shea T."/>
            <person name="Young S.K."/>
            <person name="Zeng Q."/>
            <person name="Koehrsen M."/>
            <person name="Haas B."/>
            <person name="Borodovsky M."/>
            <person name="Guigo R."/>
            <person name="Alvarado L."/>
            <person name="Berlin A."/>
            <person name="Borenstein D."/>
            <person name="Chen Z."/>
            <person name="Engels R."/>
            <person name="Freedman E."/>
            <person name="Gellesch M."/>
            <person name="Goldberg J."/>
            <person name="Griggs A."/>
            <person name="Gujja S."/>
            <person name="Heiman D."/>
            <person name="Hepburn T."/>
            <person name="Howarth C."/>
            <person name="Jen D."/>
            <person name="Larson L."/>
            <person name="Lewis B."/>
            <person name="Mehta T."/>
            <person name="Park D."/>
            <person name="Pearson M."/>
            <person name="Roberts A."/>
            <person name="Saif S."/>
            <person name="Shenoy N."/>
            <person name="Sisk P."/>
            <person name="Stolte C."/>
            <person name="Sykes S."/>
            <person name="Walk T."/>
            <person name="White J."/>
            <person name="Yandava C."/>
            <person name="Burger G."/>
            <person name="Gray M.W."/>
            <person name="Holland P.W.H."/>
            <person name="King N."/>
            <person name="Lang F.B.F."/>
            <person name="Roger A.J."/>
            <person name="Ruiz-Trillo I."/>
            <person name="Lander E."/>
            <person name="Nusbaum C."/>
        </authorList>
    </citation>
    <scope>NUCLEOTIDE SEQUENCE [LARGE SCALE GENOMIC DNA]</scope>
    <source>
        <strain evidence="3 4">ATCC 38327</strain>
    </source>
</reference>
<feature type="region of interest" description="Disordered" evidence="1">
    <location>
        <begin position="207"/>
        <end position="255"/>
    </location>
</feature>
<evidence type="ECO:0000256" key="1">
    <source>
        <dbReference type="SAM" id="MobiDB-lite"/>
    </source>
</evidence>
<dbReference type="PANTHER" id="PTHR28291">
    <property type="entry name" value="CTD KINASE SUBUNIT GAMMA"/>
    <property type="match status" value="1"/>
</dbReference>
<dbReference type="OrthoDB" id="21266at2759"/>
<feature type="domain" description="CID" evidence="2">
    <location>
        <begin position="10"/>
        <end position="184"/>
    </location>
</feature>
<dbReference type="Pfam" id="PF12350">
    <property type="entry name" value="CTK3_C"/>
    <property type="match status" value="1"/>
</dbReference>
<feature type="region of interest" description="Disordered" evidence="1">
    <location>
        <begin position="326"/>
        <end position="392"/>
    </location>
</feature>
<dbReference type="InterPro" id="IPR024638">
    <property type="entry name" value="Ctk3_N"/>
</dbReference>
<evidence type="ECO:0000313" key="3">
    <source>
        <dbReference type="EMBL" id="KNE61543.1"/>
    </source>
</evidence>
<dbReference type="InterPro" id="IPR006569">
    <property type="entry name" value="CID_dom"/>
</dbReference>
<dbReference type="InterPro" id="IPR008942">
    <property type="entry name" value="ENTH_VHS"/>
</dbReference>
<dbReference type="Proteomes" id="UP000054350">
    <property type="component" value="Unassembled WGS sequence"/>
</dbReference>
<gene>
    <name evidence="3" type="ORF">AMAG_06362</name>
</gene>
<feature type="compositionally biased region" description="Polar residues" evidence="1">
    <location>
        <begin position="371"/>
        <end position="381"/>
    </location>
</feature>
<protein>
    <recommendedName>
        <fullName evidence="2">CID domain-containing protein</fullName>
    </recommendedName>
</protein>
<name>A0A0L0SGA9_ALLM3</name>
<dbReference type="STRING" id="578462.A0A0L0SGA9"/>
<dbReference type="Gene3D" id="1.25.40.90">
    <property type="match status" value="1"/>
</dbReference>
<dbReference type="GO" id="GO:0045943">
    <property type="term" value="P:positive regulation of transcription by RNA polymerase I"/>
    <property type="evidence" value="ECO:0007669"/>
    <property type="project" value="TreeGrafter"/>
</dbReference>
<keyword evidence="4" id="KW-1185">Reference proteome</keyword>
<dbReference type="PROSITE" id="PS51391">
    <property type="entry name" value="CID"/>
    <property type="match status" value="1"/>
</dbReference>
<organism evidence="3 4">
    <name type="scientific">Allomyces macrogynus (strain ATCC 38327)</name>
    <name type="common">Allomyces javanicus var. macrogynus</name>
    <dbReference type="NCBI Taxonomy" id="578462"/>
    <lineage>
        <taxon>Eukaryota</taxon>
        <taxon>Fungi</taxon>
        <taxon>Fungi incertae sedis</taxon>
        <taxon>Blastocladiomycota</taxon>
        <taxon>Blastocladiomycetes</taxon>
        <taxon>Blastocladiales</taxon>
        <taxon>Blastocladiaceae</taxon>
        <taxon>Allomyces</taxon>
    </lineage>
</organism>